<protein>
    <submittedName>
        <fullName evidence="1">Uncharacterized protein</fullName>
    </submittedName>
</protein>
<organism evidence="1">
    <name type="scientific">Anguilla anguilla</name>
    <name type="common">European freshwater eel</name>
    <name type="synonym">Muraena anguilla</name>
    <dbReference type="NCBI Taxonomy" id="7936"/>
    <lineage>
        <taxon>Eukaryota</taxon>
        <taxon>Metazoa</taxon>
        <taxon>Chordata</taxon>
        <taxon>Craniata</taxon>
        <taxon>Vertebrata</taxon>
        <taxon>Euteleostomi</taxon>
        <taxon>Actinopterygii</taxon>
        <taxon>Neopterygii</taxon>
        <taxon>Teleostei</taxon>
        <taxon>Anguilliformes</taxon>
        <taxon>Anguillidae</taxon>
        <taxon>Anguilla</taxon>
    </lineage>
</organism>
<reference evidence="1" key="1">
    <citation type="submission" date="2014-11" db="EMBL/GenBank/DDBJ databases">
        <authorList>
            <person name="Amaro Gonzalez C."/>
        </authorList>
    </citation>
    <scope>NUCLEOTIDE SEQUENCE</scope>
</reference>
<reference evidence="1" key="2">
    <citation type="journal article" date="2015" name="Fish Shellfish Immunol.">
        <title>Early steps in the European eel (Anguilla anguilla)-Vibrio vulnificus interaction in the gills: Role of the RtxA13 toxin.</title>
        <authorList>
            <person name="Callol A."/>
            <person name="Pajuelo D."/>
            <person name="Ebbesson L."/>
            <person name="Teles M."/>
            <person name="MacKenzie S."/>
            <person name="Amaro C."/>
        </authorList>
    </citation>
    <scope>NUCLEOTIDE SEQUENCE</scope>
</reference>
<accession>A0A0E9VRM1</accession>
<dbReference type="EMBL" id="GBXM01027905">
    <property type="protein sequence ID" value="JAH80672.1"/>
    <property type="molecule type" value="Transcribed_RNA"/>
</dbReference>
<sequence length="13" mass="1635">MLYIMVYSSEKRD</sequence>
<evidence type="ECO:0000313" key="1">
    <source>
        <dbReference type="EMBL" id="JAH80672.1"/>
    </source>
</evidence>
<name>A0A0E9VRM1_ANGAN</name>
<proteinExistence type="predicted"/>